<protein>
    <submittedName>
        <fullName evidence="5">SpoIIE family protein phosphatase</fullName>
    </submittedName>
</protein>
<keyword evidence="1" id="KW-0378">Hydrolase</keyword>
<dbReference type="SUPFAM" id="SSF55874">
    <property type="entry name" value="ATPase domain of HSP90 chaperone/DNA topoisomerase II/histidine kinase"/>
    <property type="match status" value="1"/>
</dbReference>
<dbReference type="Proteomes" id="UP001596435">
    <property type="component" value="Unassembled WGS sequence"/>
</dbReference>
<comment type="caution">
    <text evidence="5">The sequence shown here is derived from an EMBL/GenBank/DDBJ whole genome shotgun (WGS) entry which is preliminary data.</text>
</comment>
<organism evidence="5 6">
    <name type="scientific">Kitasatospora paranensis</name>
    <dbReference type="NCBI Taxonomy" id="258053"/>
    <lineage>
        <taxon>Bacteria</taxon>
        <taxon>Bacillati</taxon>
        <taxon>Actinomycetota</taxon>
        <taxon>Actinomycetes</taxon>
        <taxon>Kitasatosporales</taxon>
        <taxon>Streptomycetaceae</taxon>
        <taxon>Kitasatospora</taxon>
    </lineage>
</organism>
<dbReference type="InterPro" id="IPR001932">
    <property type="entry name" value="PPM-type_phosphatase-like_dom"/>
</dbReference>
<dbReference type="InterPro" id="IPR035965">
    <property type="entry name" value="PAS-like_dom_sf"/>
</dbReference>
<feature type="domain" description="PPM-type phosphatase" evidence="4">
    <location>
        <begin position="344"/>
        <end position="560"/>
    </location>
</feature>
<evidence type="ECO:0000256" key="1">
    <source>
        <dbReference type="ARBA" id="ARBA00022801"/>
    </source>
</evidence>
<evidence type="ECO:0000313" key="5">
    <source>
        <dbReference type="EMBL" id="MFC7181547.1"/>
    </source>
</evidence>
<dbReference type="Pfam" id="PF01590">
    <property type="entry name" value="GAF"/>
    <property type="match status" value="1"/>
</dbReference>
<dbReference type="InterPro" id="IPR052016">
    <property type="entry name" value="Bact_Sigma-Reg"/>
</dbReference>
<evidence type="ECO:0000256" key="2">
    <source>
        <dbReference type="SAM" id="MobiDB-lite"/>
    </source>
</evidence>
<dbReference type="PANTHER" id="PTHR43156">
    <property type="entry name" value="STAGE II SPORULATION PROTEIN E-RELATED"/>
    <property type="match status" value="1"/>
</dbReference>
<dbReference type="Gene3D" id="3.60.40.10">
    <property type="entry name" value="PPM-type phosphatase domain"/>
    <property type="match status" value="1"/>
</dbReference>
<sequence length="698" mass="75138">MDDEADRAALDRAVQAALFAQSPIGLHLLDTRLRLVRVSAAARLIRDFPLGRLVGRSLPEVLEACNVSGPEHVERTLREVLETGRPVRDLLVHARSRRRAAAQAVVSVACFRLQDPDGTVLGVAVAINDITARARAEAGLRLLNRAATGVGTTLDILRTAQEVCDLAVPELADTMAVDVLDSVLRGEAPEPAAVLENAPLRRGGFRSVADPSRQGVPAVGEVGTYPFGTPYRQALADLAPVLIRRLAKDADWLDPDRRRDARLLAAGVHSMMVVPMRARGVVLGLACLYRWHTPTPFERTDLALAEQLTSMAALCLDNARLYSRERSVARILQRELRQGSGSGHAAVETAHAYLPAGTGGGWFDVIPLSGARVALTAGDTTGSLVNAAEAMGELRAALAALSDLDLPPDEILERLHDLAGRPHREAEADRAWPASCLYAVYDPVTRICTLSSAGHPPPVLVHPDGEVELLEVPPGPLLGRGAARYTVVEYAVPEGSTLLLYNAALFGAADGEPARIPLDRVHRVTRVPHPSLQDTCDALVDALAPEQPAQDAVLLLARTRVLDATQTVAWTFPNAPESAAAARRAAVEQLARWDLDELVDATALIVSELVTNGVRYADGPVELRLIRDRALICEVADDSSAAPRLRRADDADEGGRGLFITAHLTHRWGVRPNRRGKTIWAEQRLPRRAPDAEPTSPS</sequence>
<feature type="domain" description="GAF" evidence="3">
    <location>
        <begin position="159"/>
        <end position="326"/>
    </location>
</feature>
<dbReference type="CDD" id="cd16936">
    <property type="entry name" value="HATPase_RsbW-like"/>
    <property type="match status" value="1"/>
</dbReference>
<evidence type="ECO:0000259" key="4">
    <source>
        <dbReference type="SMART" id="SM00331"/>
    </source>
</evidence>
<dbReference type="InterPro" id="IPR036890">
    <property type="entry name" value="HATPase_C_sf"/>
</dbReference>
<evidence type="ECO:0000259" key="3">
    <source>
        <dbReference type="SMART" id="SM00065"/>
    </source>
</evidence>
<dbReference type="SMART" id="SM00065">
    <property type="entry name" value="GAF"/>
    <property type="match status" value="1"/>
</dbReference>
<name>A0ABW2FZZ5_9ACTN</name>
<dbReference type="InterPro" id="IPR029016">
    <property type="entry name" value="GAF-like_dom_sf"/>
</dbReference>
<dbReference type="InterPro" id="IPR036457">
    <property type="entry name" value="PPM-type-like_dom_sf"/>
</dbReference>
<dbReference type="Pfam" id="PF08448">
    <property type="entry name" value="PAS_4"/>
    <property type="match status" value="1"/>
</dbReference>
<evidence type="ECO:0000313" key="6">
    <source>
        <dbReference type="Proteomes" id="UP001596435"/>
    </source>
</evidence>
<dbReference type="SMART" id="SM00331">
    <property type="entry name" value="PP2C_SIG"/>
    <property type="match status" value="1"/>
</dbReference>
<reference evidence="6" key="1">
    <citation type="journal article" date="2019" name="Int. J. Syst. Evol. Microbiol.">
        <title>The Global Catalogue of Microorganisms (GCM) 10K type strain sequencing project: providing services to taxonomists for standard genome sequencing and annotation.</title>
        <authorList>
            <consortium name="The Broad Institute Genomics Platform"/>
            <consortium name="The Broad Institute Genome Sequencing Center for Infectious Disease"/>
            <person name="Wu L."/>
            <person name="Ma J."/>
        </authorList>
    </citation>
    <scope>NUCLEOTIDE SEQUENCE [LARGE SCALE GENOMIC DNA]</scope>
    <source>
        <strain evidence="6">CGMCC 1.12859</strain>
    </source>
</reference>
<keyword evidence="6" id="KW-1185">Reference proteome</keyword>
<dbReference type="RefSeq" id="WP_380231550.1">
    <property type="nucleotide sequence ID" value="NZ_JBHSVH010000002.1"/>
</dbReference>
<dbReference type="EMBL" id="JBHTAJ010000033">
    <property type="protein sequence ID" value="MFC7181547.1"/>
    <property type="molecule type" value="Genomic_DNA"/>
</dbReference>
<gene>
    <name evidence="5" type="ORF">ACFQMG_18505</name>
</gene>
<dbReference type="Pfam" id="PF07228">
    <property type="entry name" value="SpoIIE"/>
    <property type="match status" value="1"/>
</dbReference>
<dbReference type="SUPFAM" id="SSF55781">
    <property type="entry name" value="GAF domain-like"/>
    <property type="match status" value="1"/>
</dbReference>
<proteinExistence type="predicted"/>
<dbReference type="InterPro" id="IPR003018">
    <property type="entry name" value="GAF"/>
</dbReference>
<dbReference type="PANTHER" id="PTHR43156:SF2">
    <property type="entry name" value="STAGE II SPORULATION PROTEIN E"/>
    <property type="match status" value="1"/>
</dbReference>
<dbReference type="InterPro" id="IPR013656">
    <property type="entry name" value="PAS_4"/>
</dbReference>
<dbReference type="SUPFAM" id="SSF55785">
    <property type="entry name" value="PYP-like sensor domain (PAS domain)"/>
    <property type="match status" value="1"/>
</dbReference>
<accession>A0ABW2FZZ5</accession>
<feature type="region of interest" description="Disordered" evidence="2">
    <location>
        <begin position="679"/>
        <end position="698"/>
    </location>
</feature>
<dbReference type="Gene3D" id="3.30.450.20">
    <property type="entry name" value="PAS domain"/>
    <property type="match status" value="1"/>
</dbReference>
<dbReference type="Gene3D" id="3.30.565.10">
    <property type="entry name" value="Histidine kinase-like ATPase, C-terminal domain"/>
    <property type="match status" value="1"/>
</dbReference>
<dbReference type="InterPro" id="IPR003594">
    <property type="entry name" value="HATPase_dom"/>
</dbReference>
<dbReference type="Gene3D" id="3.30.450.40">
    <property type="match status" value="1"/>
</dbReference>
<dbReference type="Pfam" id="PF13581">
    <property type="entry name" value="HATPase_c_2"/>
    <property type="match status" value="1"/>
</dbReference>